<sequence>MSRFFVKYDSDSSSEEEDLLSSEEEALVSSQEEDSDSDFFQNDSDESSDEDSDDSSAPKGVSYFLKSKFTKGAADSDSDSDDDRRVVKSGKEKLFDDMKESVEKLNIAKRIENWINCLAEFDKLGKLLTKSYQQNYGTPNFYIKSLGDLEEFVDISNNSEDKKKIAADQSRAFNTLRQRLKRQVKEYQELVDLYKQEPERFDSEEPIEITTNNNKDEGFTSVGVSKSLSPVFQTLKLISESRGKKNIDKFEQIQTLESLLDDLKQEVKGDSTKKVFELISVCQMLISIRFDASSNQSFMPLDQWKQNLVDINYYLNLLELNKSKYQVSEFGKSTDDIDIEPETNEKGIKVIYGSISSLIERLDDELTKSLQNSDPHSIEYIERLKDESSIYKLIVKGQLYIETTTAEVESTEGHDQLSRIILKRLDHLYYKPNQLIKSNELEGWKDIESNIDSSIISRNSQPLEIIDTLVDYLIKNSNKLFSERAILSKIYYYANNNNYKSAKELFLSSQIYLTIHNDESLLQILYNRALVQLGLSAFREGLIEESHQCLNEIANSQRLKELLGQGFSNKFPNQASITERQRLLPFHMHINLELLECVFMTSSLLIEIPSLAASSNLSKDSKRKTPIKSFKSKLEFHDKQYFTGPPESIKDHIIHASKALQRGDWLKAYNLLASIKIWNLFPDNKQLLTMMENQLQIEGLRTYIFTYKSIYSKLSINLLSTKFKLSNEKVIDIIEKMVENNDIIGDLNDDKTFINFISNETQRTKLQELAIIMKDKINILTEKNEMTASNGRGKKNIHQQKDDKKDDSQPKDKEEELNKFRYASVNSNNDEFQPLP</sequence>
<organism evidence="1 2">
    <name type="scientific">[Candida] jaroonii</name>
    <dbReference type="NCBI Taxonomy" id="467808"/>
    <lineage>
        <taxon>Eukaryota</taxon>
        <taxon>Fungi</taxon>
        <taxon>Dikarya</taxon>
        <taxon>Ascomycota</taxon>
        <taxon>Saccharomycotina</taxon>
        <taxon>Pichiomycetes</taxon>
        <taxon>Debaryomycetaceae</taxon>
        <taxon>Yamadazyma</taxon>
    </lineage>
</organism>
<dbReference type="EMBL" id="CALSDN010000003">
    <property type="protein sequence ID" value="CAH6720362.1"/>
    <property type="molecule type" value="Genomic_DNA"/>
</dbReference>
<gene>
    <name evidence="1" type="ORF">CLIB1444_03S10220</name>
</gene>
<accession>A0ACA9Y6G6</accession>
<proteinExistence type="predicted"/>
<name>A0ACA9Y6G6_9ASCO</name>
<keyword evidence="1" id="KW-0648">Protein biosynthesis</keyword>
<evidence type="ECO:0000313" key="1">
    <source>
        <dbReference type="EMBL" id="CAH6720362.1"/>
    </source>
</evidence>
<protein>
    <submittedName>
        <fullName evidence="1">Eukaryotic translation initiation factor 3 subunit C</fullName>
    </submittedName>
</protein>
<evidence type="ECO:0000313" key="2">
    <source>
        <dbReference type="Proteomes" id="UP001152531"/>
    </source>
</evidence>
<comment type="caution">
    <text evidence="1">The sequence shown here is derived from an EMBL/GenBank/DDBJ whole genome shotgun (WGS) entry which is preliminary data.</text>
</comment>
<keyword evidence="2" id="KW-1185">Reference proteome</keyword>
<keyword evidence="1" id="KW-0396">Initiation factor</keyword>
<dbReference type="Proteomes" id="UP001152531">
    <property type="component" value="Unassembled WGS sequence"/>
</dbReference>
<reference evidence="1" key="1">
    <citation type="submission" date="2022-06" db="EMBL/GenBank/DDBJ databases">
        <authorList>
            <person name="Legras J.-L."/>
            <person name="Devillers H."/>
            <person name="Grondin C."/>
        </authorList>
    </citation>
    <scope>NUCLEOTIDE SEQUENCE</scope>
    <source>
        <strain evidence="1">CLIB 1444</strain>
    </source>
</reference>